<dbReference type="PATRIC" id="fig|28037.94.peg.1364"/>
<organism evidence="8 10">
    <name type="scientific">Streptococcus mitis</name>
    <dbReference type="NCBI Taxonomy" id="28037"/>
    <lineage>
        <taxon>Bacteria</taxon>
        <taxon>Bacillati</taxon>
        <taxon>Bacillota</taxon>
        <taxon>Bacilli</taxon>
        <taxon>Lactobacillales</taxon>
        <taxon>Streptococcaceae</taxon>
        <taxon>Streptococcus</taxon>
        <taxon>Streptococcus mitis group</taxon>
    </lineage>
</organism>
<dbReference type="PROSITE" id="PS51191">
    <property type="entry name" value="FEMABX"/>
    <property type="match status" value="1"/>
</dbReference>
<keyword evidence="5 9" id="KW-0012">Acyltransferase</keyword>
<dbReference type="GO" id="GO:0016755">
    <property type="term" value="F:aminoacyltransferase activity"/>
    <property type="evidence" value="ECO:0007669"/>
    <property type="project" value="InterPro"/>
</dbReference>
<evidence type="ECO:0000256" key="2">
    <source>
        <dbReference type="ARBA" id="ARBA00022679"/>
    </source>
</evidence>
<dbReference type="SUPFAM" id="SSF55729">
    <property type="entry name" value="Acyl-CoA N-acyltransferases (Nat)"/>
    <property type="match status" value="2"/>
</dbReference>
<evidence type="ECO:0000256" key="6">
    <source>
        <dbReference type="ARBA" id="ARBA00023316"/>
    </source>
</evidence>
<evidence type="ECO:0000313" key="11">
    <source>
        <dbReference type="Proteomes" id="UP000267691"/>
    </source>
</evidence>
<dbReference type="Gene3D" id="3.40.630.30">
    <property type="match status" value="2"/>
</dbReference>
<dbReference type="EMBL" id="RJNT01000014">
    <property type="protein sequence ID" value="RSI84561.1"/>
    <property type="molecule type" value="Genomic_DNA"/>
</dbReference>
<dbReference type="AlphaFoldDB" id="A0A081S8W6"/>
<evidence type="ECO:0000256" key="1">
    <source>
        <dbReference type="ARBA" id="ARBA00009943"/>
    </source>
</evidence>
<dbReference type="InterPro" id="IPR050644">
    <property type="entry name" value="PG_Glycine_Bridge_Synth"/>
</dbReference>
<name>A0A081S8W6_STRMT</name>
<gene>
    <name evidence="9" type="primary">femX</name>
    <name evidence="9" type="ORF">D8853_09405</name>
    <name evidence="8" type="ORF">SK271_1435</name>
</gene>
<evidence type="ECO:0000256" key="5">
    <source>
        <dbReference type="ARBA" id="ARBA00023315"/>
    </source>
</evidence>
<evidence type="ECO:0000256" key="4">
    <source>
        <dbReference type="ARBA" id="ARBA00022984"/>
    </source>
</evidence>
<dbReference type="Proteomes" id="UP000028067">
    <property type="component" value="Unassembled WGS sequence"/>
</dbReference>
<dbReference type="PANTHER" id="PTHR36174:SF1">
    <property type="entry name" value="LIPID II:GLYCINE GLYCYLTRANSFERASE"/>
    <property type="match status" value="1"/>
</dbReference>
<dbReference type="Proteomes" id="UP000267691">
    <property type="component" value="Unassembled WGS sequence"/>
</dbReference>
<dbReference type="InterPro" id="IPR003447">
    <property type="entry name" value="FEMABX"/>
</dbReference>
<dbReference type="EC" id="2.3.2.16" evidence="9"/>
<keyword evidence="6" id="KW-0961">Cell wall biogenesis/degradation</keyword>
<evidence type="ECO:0000313" key="10">
    <source>
        <dbReference type="Proteomes" id="UP000028067"/>
    </source>
</evidence>
<dbReference type="EMBL" id="JPGW01000013">
    <property type="protein sequence ID" value="KER07369.1"/>
    <property type="molecule type" value="Genomic_DNA"/>
</dbReference>
<evidence type="ECO:0000313" key="9">
    <source>
        <dbReference type="EMBL" id="RSI84561.1"/>
    </source>
</evidence>
<keyword evidence="3" id="KW-0133">Cell shape</keyword>
<keyword evidence="2 9" id="KW-0808">Transferase</keyword>
<proteinExistence type="inferred from homology"/>
<keyword evidence="7" id="KW-0175">Coiled coil</keyword>
<evidence type="ECO:0000256" key="7">
    <source>
        <dbReference type="SAM" id="Coils"/>
    </source>
</evidence>
<sequence>MYRYQIGIPTLEYDQFVKEHELVNVLQSSAWEEVKSDWQHEKFGAYRGDKLLATASILIKTLPLGYRMFYIPRGPVLDYKDAELLNFVLQSIKSYARSKRAIFVIFDPSICLSQSSIKHEKIEYPENMAIIENLQRMGVRWSGKTDGMGDTIQPRIQAKVYKENFIEDKLCKSTKQAIRSARNKGVEIQIGRDELLESFSFLMKKTEKRKDIHLRNEAYYKKLLDNFKDKAYITLATLDIAKRLRELEEQLAKNLALEEAFTESTRTSKVEAQKKEKERLVEERDFLQRYLNEEKSNIPLAATLSLEFGNTSVNLYAGMDDAFKRYNAPILTWYETARYAFERGMVWQNLGGVENSLNGGLYHFKEKFNPTIEEYLGEFTMPTHPLYSLLRIALDFRKALRTKHHRR</sequence>
<keyword evidence="4" id="KW-0573">Peptidoglycan synthesis</keyword>
<dbReference type="GO" id="GO:0071555">
    <property type="term" value="P:cell wall organization"/>
    <property type="evidence" value="ECO:0007669"/>
    <property type="project" value="UniProtKB-KW"/>
</dbReference>
<dbReference type="GO" id="GO:0009252">
    <property type="term" value="P:peptidoglycan biosynthetic process"/>
    <property type="evidence" value="ECO:0007669"/>
    <property type="project" value="UniProtKB-KW"/>
</dbReference>
<comment type="similarity">
    <text evidence="1">Belongs to the FemABX family.</text>
</comment>
<feature type="coiled-coil region" evidence="7">
    <location>
        <begin position="270"/>
        <end position="297"/>
    </location>
</feature>
<reference evidence="9 11" key="2">
    <citation type="submission" date="2018-11" db="EMBL/GenBank/DDBJ databases">
        <title>Species Designations Belie Phenotypic and Genotypic Heterogeneity in Oral Streptococci.</title>
        <authorList>
            <person name="Velsko I."/>
        </authorList>
    </citation>
    <scope>NUCLEOTIDE SEQUENCE [LARGE SCALE GENOMIC DNA]</scope>
    <source>
        <strain evidence="9 11">KLC12</strain>
    </source>
</reference>
<reference evidence="8 10" key="1">
    <citation type="submission" date="2014-05" db="EMBL/GenBank/DDBJ databases">
        <authorList>
            <person name="Daugherty S.C."/>
            <person name="Tallon L.J."/>
            <person name="Sadzewicz L."/>
            <person name="Kilian M."/>
            <person name="Tettelin H."/>
        </authorList>
    </citation>
    <scope>NUCLEOTIDE SEQUENCE [LARGE SCALE GENOMIC DNA]</scope>
    <source>
        <strain evidence="8 10">SK271</strain>
    </source>
</reference>
<accession>A0A081S8W6</accession>
<evidence type="ECO:0000256" key="3">
    <source>
        <dbReference type="ARBA" id="ARBA00022960"/>
    </source>
</evidence>
<dbReference type="PANTHER" id="PTHR36174">
    <property type="entry name" value="LIPID II:GLYCINE GLYCYLTRANSFERASE"/>
    <property type="match status" value="1"/>
</dbReference>
<dbReference type="Pfam" id="PF02388">
    <property type="entry name" value="FemAB"/>
    <property type="match status" value="1"/>
</dbReference>
<evidence type="ECO:0000313" key="8">
    <source>
        <dbReference type="EMBL" id="KER07369.1"/>
    </source>
</evidence>
<dbReference type="GO" id="GO:0008360">
    <property type="term" value="P:regulation of cell shape"/>
    <property type="evidence" value="ECO:0007669"/>
    <property type="project" value="UniProtKB-KW"/>
</dbReference>
<comment type="caution">
    <text evidence="8">The sequence shown here is derived from an EMBL/GenBank/DDBJ whole genome shotgun (WGS) entry which is preliminary data.</text>
</comment>
<protein>
    <submittedName>
        <fullName evidence="8">FemAB family protein</fullName>
    </submittedName>
    <submittedName>
        <fullName evidence="9">Lipid II:glycine glycyltransferase</fullName>
        <ecNumber evidence="9">2.3.2.16</ecNumber>
    </submittedName>
</protein>
<dbReference type="RefSeq" id="WP_033685419.1">
    <property type="nucleotide sequence ID" value="NZ_JAHZPS010000021.1"/>
</dbReference>
<dbReference type="InterPro" id="IPR016181">
    <property type="entry name" value="Acyl_CoA_acyltransferase"/>
</dbReference>
<dbReference type="Gene3D" id="1.20.58.90">
    <property type="match status" value="1"/>
</dbReference>